<gene>
    <name evidence="2" type="ORF">GOBAR_AA01166</name>
</gene>
<protein>
    <submittedName>
        <fullName evidence="2">Uncharacterized protein</fullName>
    </submittedName>
</protein>
<name>A0A2P5YUX4_GOSBA</name>
<feature type="compositionally biased region" description="Acidic residues" evidence="1">
    <location>
        <begin position="417"/>
        <end position="427"/>
    </location>
</feature>
<proteinExistence type="predicted"/>
<evidence type="ECO:0000256" key="1">
    <source>
        <dbReference type="SAM" id="MobiDB-lite"/>
    </source>
</evidence>
<feature type="region of interest" description="Disordered" evidence="1">
    <location>
        <begin position="417"/>
        <end position="446"/>
    </location>
</feature>
<evidence type="ECO:0000313" key="3">
    <source>
        <dbReference type="Proteomes" id="UP000239757"/>
    </source>
</evidence>
<organism evidence="2 3">
    <name type="scientific">Gossypium barbadense</name>
    <name type="common">Sea Island cotton</name>
    <name type="synonym">Hibiscus barbadensis</name>
    <dbReference type="NCBI Taxonomy" id="3634"/>
    <lineage>
        <taxon>Eukaryota</taxon>
        <taxon>Viridiplantae</taxon>
        <taxon>Streptophyta</taxon>
        <taxon>Embryophyta</taxon>
        <taxon>Tracheophyta</taxon>
        <taxon>Spermatophyta</taxon>
        <taxon>Magnoliopsida</taxon>
        <taxon>eudicotyledons</taxon>
        <taxon>Gunneridae</taxon>
        <taxon>Pentapetalae</taxon>
        <taxon>rosids</taxon>
        <taxon>malvids</taxon>
        <taxon>Malvales</taxon>
        <taxon>Malvaceae</taxon>
        <taxon>Malvoideae</taxon>
        <taxon>Gossypium</taxon>
    </lineage>
</organism>
<dbReference type="Proteomes" id="UP000239757">
    <property type="component" value="Unassembled WGS sequence"/>
</dbReference>
<evidence type="ECO:0000313" key="2">
    <source>
        <dbReference type="EMBL" id="PPS19411.1"/>
    </source>
</evidence>
<sequence>MWCKLPYRKQDEHNTSPNQLKVGDKVLLDAVDLRIATFEPNEEIPLTVLSIFPYGKVEVIHPKFNTFKFFTSNLLTESWNTGFSHPHGRALGRAHSAGEDTTVRYSRVKTRQNFSPTRDVISCHDCVTWPWAKLLKQYGYETRPCLGTVVETENLTWAWTYIHGYTMSSSRSKKITILNSKKRNGAASSSGPTVEIRHLFLQFPLGPQEELFQILRARPLGVGRCIDWAALGQPTYIDLTLELCSTFYVQDIMTNFNDPGTVQFRLDGLVHQLSAPEFATYDPSRSKASALAPSLRYLHAILVHTLTGRRESTGVVITHGAYFLWRIANGHVFDLAYFIALGIHHQTERHRRGVISIGPYVTRLVRHFGLLNTAAQSSSLTLIGQMSPQGILNMLHMRMIEKRRGTHPPQYRLAQLTEEEDPEDITDDVPPRHEDPPSQPPPIHRPVHAAASYSNISERLNRFEQWCFQCFDHIDAPLHQICQHLHISSPPPPREPSGDDDV</sequence>
<dbReference type="OrthoDB" id="1685790at2759"/>
<dbReference type="AlphaFoldDB" id="A0A2P5YUX4"/>
<reference evidence="2 3" key="1">
    <citation type="submission" date="2015-01" db="EMBL/GenBank/DDBJ databases">
        <title>Genome of allotetraploid Gossypium barbadense reveals genomic plasticity and fiber elongation in cotton evolution.</title>
        <authorList>
            <person name="Chen X."/>
            <person name="Liu X."/>
            <person name="Zhao B."/>
            <person name="Zheng H."/>
            <person name="Hu Y."/>
            <person name="Lu G."/>
            <person name="Yang C."/>
            <person name="Chen J."/>
            <person name="Shan C."/>
            <person name="Zhang L."/>
            <person name="Zhou Y."/>
            <person name="Wang L."/>
            <person name="Guo W."/>
            <person name="Bai Y."/>
            <person name="Ruan J."/>
            <person name="Shangguan X."/>
            <person name="Mao Y."/>
            <person name="Jiang J."/>
            <person name="Zhu Y."/>
            <person name="Lei J."/>
            <person name="Kang H."/>
            <person name="Chen S."/>
            <person name="He X."/>
            <person name="Wang R."/>
            <person name="Wang Y."/>
            <person name="Chen J."/>
            <person name="Wang L."/>
            <person name="Yu S."/>
            <person name="Wang B."/>
            <person name="Wei J."/>
            <person name="Song S."/>
            <person name="Lu X."/>
            <person name="Gao Z."/>
            <person name="Gu W."/>
            <person name="Deng X."/>
            <person name="Ma D."/>
            <person name="Wang S."/>
            <person name="Liang W."/>
            <person name="Fang L."/>
            <person name="Cai C."/>
            <person name="Zhu X."/>
            <person name="Zhou B."/>
            <person name="Zhang Y."/>
            <person name="Chen Z."/>
            <person name="Xu S."/>
            <person name="Zhu R."/>
            <person name="Wang S."/>
            <person name="Zhang T."/>
            <person name="Zhao G."/>
        </authorList>
    </citation>
    <scope>NUCLEOTIDE SEQUENCE [LARGE SCALE GENOMIC DNA]</scope>
    <source>
        <strain evidence="3">cv. Xinhai21</strain>
        <tissue evidence="2">Leaf</tissue>
    </source>
</reference>
<accession>A0A2P5YUX4</accession>
<dbReference type="EMBL" id="KZ662768">
    <property type="protein sequence ID" value="PPS19411.1"/>
    <property type="molecule type" value="Genomic_DNA"/>
</dbReference>